<dbReference type="GO" id="GO:0140664">
    <property type="term" value="F:ATP-dependent DNA damage sensor activity"/>
    <property type="evidence" value="ECO:0007669"/>
    <property type="project" value="InterPro"/>
</dbReference>
<keyword evidence="2" id="KW-0547">Nucleotide-binding</keyword>
<dbReference type="Pfam" id="PF05190">
    <property type="entry name" value="MutS_IV"/>
    <property type="match status" value="1"/>
</dbReference>
<dbReference type="PROSITE" id="PS00486">
    <property type="entry name" value="DNA_MISMATCH_REPAIR_2"/>
    <property type="match status" value="1"/>
</dbReference>
<accession>A0A8R1E4E7</accession>
<dbReference type="AlphaFoldDB" id="A0A8R1E4E7"/>
<name>A0A8R1E4E7_CAEJA</name>
<dbReference type="Gene3D" id="3.40.50.300">
    <property type="entry name" value="P-loop containing nucleotide triphosphate hydrolases"/>
    <property type="match status" value="1"/>
</dbReference>
<evidence type="ECO:0000256" key="3">
    <source>
        <dbReference type="ARBA" id="ARBA00022840"/>
    </source>
</evidence>
<dbReference type="GO" id="GO:0005524">
    <property type="term" value="F:ATP binding"/>
    <property type="evidence" value="ECO:0007669"/>
    <property type="project" value="UniProtKB-KW"/>
</dbReference>
<dbReference type="SUPFAM" id="SSF52540">
    <property type="entry name" value="P-loop containing nucleoside triphosphate hydrolases"/>
    <property type="match status" value="1"/>
</dbReference>
<dbReference type="GO" id="GO:0032301">
    <property type="term" value="C:MutSalpha complex"/>
    <property type="evidence" value="ECO:0007669"/>
    <property type="project" value="TreeGrafter"/>
</dbReference>
<reference evidence="7" key="1">
    <citation type="submission" date="2010-08" db="EMBL/GenBank/DDBJ databases">
        <authorList>
            <consortium name="Caenorhabditis japonica Sequencing Consortium"/>
            <person name="Wilson R.K."/>
        </authorList>
    </citation>
    <scope>NUCLEOTIDE SEQUENCE [LARGE SCALE GENOMIC DNA]</scope>
    <source>
        <strain evidence="7">DF5081</strain>
    </source>
</reference>
<evidence type="ECO:0000313" key="6">
    <source>
        <dbReference type="EnsemblMetazoa" id="CJA18696b.1"/>
    </source>
</evidence>
<evidence type="ECO:0000313" key="7">
    <source>
        <dbReference type="Proteomes" id="UP000005237"/>
    </source>
</evidence>
<organism evidence="6 7">
    <name type="scientific">Caenorhabditis japonica</name>
    <dbReference type="NCBI Taxonomy" id="281687"/>
    <lineage>
        <taxon>Eukaryota</taxon>
        <taxon>Metazoa</taxon>
        <taxon>Ecdysozoa</taxon>
        <taxon>Nematoda</taxon>
        <taxon>Chromadorea</taxon>
        <taxon>Rhabditida</taxon>
        <taxon>Rhabditina</taxon>
        <taxon>Rhabditomorpha</taxon>
        <taxon>Rhabditoidea</taxon>
        <taxon>Rhabditidae</taxon>
        <taxon>Peloderinae</taxon>
        <taxon>Caenorhabditis</taxon>
    </lineage>
</organism>
<dbReference type="Pfam" id="PF00488">
    <property type="entry name" value="MutS_V"/>
    <property type="match status" value="1"/>
</dbReference>
<dbReference type="GO" id="GO:0006298">
    <property type="term" value="P:mismatch repair"/>
    <property type="evidence" value="ECO:0007669"/>
    <property type="project" value="InterPro"/>
</dbReference>
<dbReference type="SUPFAM" id="SSF48334">
    <property type="entry name" value="DNA repair protein MutS, domain III"/>
    <property type="match status" value="1"/>
</dbReference>
<dbReference type="Proteomes" id="UP000005237">
    <property type="component" value="Unassembled WGS sequence"/>
</dbReference>
<evidence type="ECO:0000259" key="5">
    <source>
        <dbReference type="PROSITE" id="PS00486"/>
    </source>
</evidence>
<proteinExistence type="inferred from homology"/>
<dbReference type="InterPro" id="IPR036187">
    <property type="entry name" value="DNA_mismatch_repair_MutS_sf"/>
</dbReference>
<dbReference type="EnsemblMetazoa" id="CJA18696b.1">
    <property type="protein sequence ID" value="CJA18696b.1"/>
    <property type="gene ID" value="WBGene00137900"/>
</dbReference>
<dbReference type="InterPro" id="IPR027417">
    <property type="entry name" value="P-loop_NTPase"/>
</dbReference>
<dbReference type="SMART" id="SM00534">
    <property type="entry name" value="MUTSac"/>
    <property type="match status" value="1"/>
</dbReference>
<dbReference type="PANTHER" id="PTHR11361:SF148">
    <property type="entry name" value="DNA MISMATCH REPAIR PROTEIN MSH6"/>
    <property type="match status" value="1"/>
</dbReference>
<comment type="similarity">
    <text evidence="1">Belongs to the DNA mismatch repair MutS family.</text>
</comment>
<dbReference type="InterPro" id="IPR045076">
    <property type="entry name" value="MutS"/>
</dbReference>
<keyword evidence="7" id="KW-1185">Reference proteome</keyword>
<evidence type="ECO:0000256" key="1">
    <source>
        <dbReference type="ARBA" id="ARBA00006271"/>
    </source>
</evidence>
<dbReference type="Gene3D" id="1.10.1420.10">
    <property type="match status" value="2"/>
</dbReference>
<dbReference type="InterPro" id="IPR000432">
    <property type="entry name" value="DNA_mismatch_repair_MutS_C"/>
</dbReference>
<evidence type="ECO:0000256" key="4">
    <source>
        <dbReference type="ARBA" id="ARBA00023125"/>
    </source>
</evidence>
<protein>
    <submittedName>
        <fullName evidence="6">DNA_MISMATCH_REPAIR_2 domain-containing protein</fullName>
    </submittedName>
</protein>
<dbReference type="GO" id="GO:0030983">
    <property type="term" value="F:mismatched DNA binding"/>
    <property type="evidence" value="ECO:0007669"/>
    <property type="project" value="InterPro"/>
</dbReference>
<keyword evidence="4" id="KW-0238">DNA-binding</keyword>
<dbReference type="InterPro" id="IPR007861">
    <property type="entry name" value="DNA_mismatch_repair_MutS_clamp"/>
</dbReference>
<reference evidence="6" key="2">
    <citation type="submission" date="2022-06" db="UniProtKB">
        <authorList>
            <consortium name="EnsemblMetazoa"/>
        </authorList>
    </citation>
    <scope>IDENTIFICATION</scope>
    <source>
        <strain evidence="6">DF5081</strain>
    </source>
</reference>
<evidence type="ECO:0000256" key="2">
    <source>
        <dbReference type="ARBA" id="ARBA00022741"/>
    </source>
</evidence>
<dbReference type="PANTHER" id="PTHR11361">
    <property type="entry name" value="DNA MISMATCH REPAIR PROTEIN MUTS FAMILY MEMBER"/>
    <property type="match status" value="1"/>
</dbReference>
<sequence length="267" mass="29923">MDSGKVKYLLEMPESTKVTSSFELKSRRKGFIRYSTPDSEELVAALHAAEHEKAKLGDDATRRVFEQFGMKNPIWLDTVNSISTFDVLLSLVIFAKSSPFEMSMPEFDFKTCRPFLSVQKGVHPCLALQSRNEGSMVPAESMRLSPIDRIFTRIGANDRIMCGESTFFIELKETDVMLKNATKHSLLLVDELGRGTSTFDGTAIASAVLQNIADELGCRTFFSTHYHSICDAFTNHANVRLAHMVGGSLMRILQKVCLVTIFMIFSR</sequence>
<feature type="domain" description="DNA mismatch repair proteins mutS family" evidence="5">
    <location>
        <begin position="185"/>
        <end position="201"/>
    </location>
</feature>
<keyword evidence="3" id="KW-0067">ATP-binding</keyword>